<proteinExistence type="inferred from homology"/>
<dbReference type="GO" id="GO:0003723">
    <property type="term" value="F:RNA binding"/>
    <property type="evidence" value="ECO:0007669"/>
    <property type="project" value="InterPro"/>
</dbReference>
<accession>E3HI28</accession>
<dbReference type="Gene3D" id="2.40.50.140">
    <property type="entry name" value="Nucleic acid-binding proteins"/>
    <property type="match status" value="1"/>
</dbReference>
<dbReference type="InterPro" id="IPR001566">
    <property type="entry name" value="23S_rRNA_MeTrfase_RlmD"/>
</dbReference>
<dbReference type="Proteomes" id="UP000006876">
    <property type="component" value="Chromosome"/>
</dbReference>
<keyword evidence="7 9" id="KW-0408">Iron</keyword>
<dbReference type="PROSITE" id="PS01231">
    <property type="entry name" value="TRMA_2"/>
    <property type="match status" value="1"/>
</dbReference>
<dbReference type="SUPFAM" id="SSF50249">
    <property type="entry name" value="Nucleic acid-binding proteins"/>
    <property type="match status" value="1"/>
</dbReference>
<dbReference type="NCBIfam" id="TIGR00479">
    <property type="entry name" value="rumA"/>
    <property type="match status" value="1"/>
</dbReference>
<evidence type="ECO:0000259" key="13">
    <source>
        <dbReference type="PROSITE" id="PS50926"/>
    </source>
</evidence>
<keyword evidence="5 9" id="KW-0949">S-adenosyl-L-methionine</keyword>
<dbReference type="eggNOG" id="COG2265">
    <property type="taxonomic scope" value="Bacteria"/>
</dbReference>
<feature type="domain" description="TRAM" evidence="13">
    <location>
        <begin position="1"/>
        <end position="54"/>
    </location>
</feature>
<dbReference type="Pfam" id="PF05958">
    <property type="entry name" value="tRNA_U5-meth_tr"/>
    <property type="match status" value="2"/>
</dbReference>
<dbReference type="EMBL" id="CP002287">
    <property type="protein sequence ID" value="ADP16728.1"/>
    <property type="molecule type" value="Genomic_DNA"/>
</dbReference>
<keyword evidence="3 9" id="KW-0489">Methyltransferase</keyword>
<evidence type="ECO:0000256" key="12">
    <source>
        <dbReference type="SAM" id="Coils"/>
    </source>
</evidence>
<dbReference type="RefSeq" id="WP_013394042.1">
    <property type="nucleotide sequence ID" value="NC_014640.1"/>
</dbReference>
<dbReference type="PROSITE" id="PS51687">
    <property type="entry name" value="SAM_MT_RNA_M5U"/>
    <property type="match status" value="1"/>
</dbReference>
<feature type="binding site" evidence="9 10">
    <location>
        <position position="363"/>
    </location>
    <ligand>
        <name>S-adenosyl-L-methionine</name>
        <dbReference type="ChEBI" id="CHEBI:59789"/>
    </ligand>
</feature>
<feature type="binding site" evidence="9 10">
    <location>
        <position position="314"/>
    </location>
    <ligand>
        <name>S-adenosyl-L-methionine</name>
        <dbReference type="ChEBI" id="CHEBI:59789"/>
    </ligand>
</feature>
<feature type="binding site" evidence="9">
    <location>
        <position position="73"/>
    </location>
    <ligand>
        <name>[4Fe-4S] cluster</name>
        <dbReference type="ChEBI" id="CHEBI:49883"/>
    </ligand>
</feature>
<evidence type="ECO:0000256" key="5">
    <source>
        <dbReference type="ARBA" id="ARBA00022691"/>
    </source>
</evidence>
<comment type="catalytic activity">
    <reaction evidence="9">
        <text>uridine(1939) in 23S rRNA + S-adenosyl-L-methionine = 5-methyluridine(1939) in 23S rRNA + S-adenosyl-L-homocysteine + H(+)</text>
        <dbReference type="Rhea" id="RHEA:42908"/>
        <dbReference type="Rhea" id="RHEA-COMP:10278"/>
        <dbReference type="Rhea" id="RHEA-COMP:10279"/>
        <dbReference type="ChEBI" id="CHEBI:15378"/>
        <dbReference type="ChEBI" id="CHEBI:57856"/>
        <dbReference type="ChEBI" id="CHEBI:59789"/>
        <dbReference type="ChEBI" id="CHEBI:65315"/>
        <dbReference type="ChEBI" id="CHEBI:74447"/>
        <dbReference type="EC" id="2.1.1.190"/>
    </reaction>
</comment>
<dbReference type="InterPro" id="IPR029063">
    <property type="entry name" value="SAM-dependent_MTases_sf"/>
</dbReference>
<dbReference type="GO" id="GO:0070475">
    <property type="term" value="P:rRNA base methylation"/>
    <property type="evidence" value="ECO:0007669"/>
    <property type="project" value="TreeGrafter"/>
</dbReference>
<feature type="binding site" evidence="9 10">
    <location>
        <position position="293"/>
    </location>
    <ligand>
        <name>S-adenosyl-L-methionine</name>
        <dbReference type="ChEBI" id="CHEBI:59789"/>
    </ligand>
</feature>
<feature type="binding site" evidence="9">
    <location>
        <position position="76"/>
    </location>
    <ligand>
        <name>[4Fe-4S] cluster</name>
        <dbReference type="ChEBI" id="CHEBI:49883"/>
    </ligand>
</feature>
<reference evidence="14 15" key="1">
    <citation type="journal article" date="2011" name="J. Bacteriol.">
        <title>Complete genome sequence of the haloaromatic acid-degrading bacterium Achromobacter xylosoxidans A8.</title>
        <authorList>
            <person name="Strnad H."/>
            <person name="Ridl J."/>
            <person name="Paces J."/>
            <person name="Kolar M."/>
            <person name="Vlcek C."/>
            <person name="Paces V."/>
        </authorList>
    </citation>
    <scope>NUCLEOTIDE SEQUENCE [LARGE SCALE GENOMIC DNA]</scope>
    <source>
        <strain evidence="14 15">A8</strain>
    </source>
</reference>
<dbReference type="HOGENOM" id="CLU_014689_8_2_4"/>
<dbReference type="NCBIfam" id="NF009639">
    <property type="entry name" value="PRK13168.1"/>
    <property type="match status" value="1"/>
</dbReference>
<evidence type="ECO:0000256" key="10">
    <source>
        <dbReference type="PROSITE-ProRule" id="PRU01024"/>
    </source>
</evidence>
<dbReference type="GO" id="GO:0070041">
    <property type="term" value="F:rRNA (uridine-C5-)-methyltransferase activity"/>
    <property type="evidence" value="ECO:0007669"/>
    <property type="project" value="UniProtKB-UniRule"/>
</dbReference>
<feature type="binding site" evidence="9">
    <location>
        <position position="155"/>
    </location>
    <ligand>
        <name>[4Fe-4S] cluster</name>
        <dbReference type="ChEBI" id="CHEBI:49883"/>
    </ligand>
</feature>
<evidence type="ECO:0000256" key="2">
    <source>
        <dbReference type="ARBA" id="ARBA00022552"/>
    </source>
</evidence>
<feature type="active site" description="Nucleophile" evidence="9 10">
    <location>
        <position position="393"/>
    </location>
</feature>
<comment type="function">
    <text evidence="9">Catalyzes the formation of 5-methyl-uridine at position 1939 (m5U1939) in 23S rRNA.</text>
</comment>
<evidence type="ECO:0000313" key="15">
    <source>
        <dbReference type="Proteomes" id="UP000006876"/>
    </source>
</evidence>
<comment type="similarity">
    <text evidence="9">Belongs to the class I-like SAM-binding methyltransferase superfamily. RNA M5U methyltransferase family. RlmD subfamily.</text>
</comment>
<dbReference type="GO" id="GO:0005506">
    <property type="term" value="F:iron ion binding"/>
    <property type="evidence" value="ECO:0007669"/>
    <property type="project" value="UniProtKB-UniRule"/>
</dbReference>
<dbReference type="CDD" id="cd02440">
    <property type="entry name" value="AdoMet_MTases"/>
    <property type="match status" value="1"/>
</dbReference>
<keyword evidence="8 9" id="KW-0411">Iron-sulfur</keyword>
<dbReference type="Gene3D" id="2.40.50.1070">
    <property type="match status" value="1"/>
</dbReference>
<dbReference type="PANTHER" id="PTHR11061:SF49">
    <property type="entry name" value="23S RRNA (URACIL(1939)-C(5))-METHYLTRANSFERASE RLMD"/>
    <property type="match status" value="1"/>
</dbReference>
<dbReference type="InterPro" id="IPR012340">
    <property type="entry name" value="NA-bd_OB-fold"/>
</dbReference>
<dbReference type="InterPro" id="IPR030390">
    <property type="entry name" value="MeTrfase_TrmA_AS"/>
</dbReference>
<dbReference type="HAMAP" id="MF_01010">
    <property type="entry name" value="23SrRNA_methyltr_RlmD"/>
    <property type="match status" value="1"/>
</dbReference>
<dbReference type="GO" id="GO:0051539">
    <property type="term" value="F:4 iron, 4 sulfur cluster binding"/>
    <property type="evidence" value="ECO:0007669"/>
    <property type="project" value="UniProtKB-KW"/>
</dbReference>
<dbReference type="Pfam" id="PF01938">
    <property type="entry name" value="TRAM"/>
    <property type="match status" value="1"/>
</dbReference>
<keyword evidence="4 9" id="KW-0808">Transferase</keyword>
<evidence type="ECO:0000256" key="11">
    <source>
        <dbReference type="PROSITE-ProRule" id="PRU10015"/>
    </source>
</evidence>
<name>E3HI28_ACHXA</name>
<organism evidence="14 15">
    <name type="scientific">Achromobacter xylosoxidans (strain A8)</name>
    <dbReference type="NCBI Taxonomy" id="762376"/>
    <lineage>
        <taxon>Bacteria</taxon>
        <taxon>Pseudomonadati</taxon>
        <taxon>Pseudomonadota</taxon>
        <taxon>Betaproteobacteria</taxon>
        <taxon>Burkholderiales</taxon>
        <taxon>Alcaligenaceae</taxon>
        <taxon>Achromobacter</taxon>
    </lineage>
</organism>
<dbReference type="OrthoDB" id="9804590at2"/>
<evidence type="ECO:0000256" key="3">
    <source>
        <dbReference type="ARBA" id="ARBA00022603"/>
    </source>
</evidence>
<dbReference type="PROSITE" id="PS50926">
    <property type="entry name" value="TRAM"/>
    <property type="match status" value="1"/>
</dbReference>
<dbReference type="STRING" id="762376.AXYL_03408"/>
<evidence type="ECO:0000256" key="7">
    <source>
        <dbReference type="ARBA" id="ARBA00023004"/>
    </source>
</evidence>
<dbReference type="EC" id="2.1.1.190" evidence="9"/>
<keyword evidence="2 9" id="KW-0698">rRNA processing</keyword>
<feature type="active site" evidence="11">
    <location>
        <position position="393"/>
    </location>
</feature>
<keyword evidence="12" id="KW-0175">Coiled coil</keyword>
<dbReference type="InterPro" id="IPR030391">
    <property type="entry name" value="MeTrfase_TrmA_CS"/>
</dbReference>
<evidence type="ECO:0000256" key="6">
    <source>
        <dbReference type="ARBA" id="ARBA00022723"/>
    </source>
</evidence>
<dbReference type="PANTHER" id="PTHR11061">
    <property type="entry name" value="RNA M5U METHYLTRANSFERASE"/>
    <property type="match status" value="1"/>
</dbReference>
<evidence type="ECO:0000256" key="9">
    <source>
        <dbReference type="HAMAP-Rule" id="MF_01010"/>
    </source>
</evidence>
<evidence type="ECO:0000256" key="1">
    <source>
        <dbReference type="ARBA" id="ARBA00022485"/>
    </source>
</evidence>
<dbReference type="InterPro" id="IPR002792">
    <property type="entry name" value="TRAM_dom"/>
</dbReference>
<dbReference type="InterPro" id="IPR010280">
    <property type="entry name" value="U5_MeTrfase_fam"/>
</dbReference>
<protein>
    <recommendedName>
        <fullName evidence="9">23S rRNA (uracil(1939)-C(5))-methyltransferase RlmD</fullName>
        <ecNumber evidence="9">2.1.1.190</ecNumber>
    </recommendedName>
    <alternativeName>
        <fullName evidence="9">23S rRNA(m5U1939)-methyltransferase</fullName>
    </alternativeName>
</protein>
<dbReference type="Gene3D" id="3.40.50.150">
    <property type="entry name" value="Vaccinia Virus protein VP39"/>
    <property type="match status" value="1"/>
</dbReference>
<evidence type="ECO:0000256" key="4">
    <source>
        <dbReference type="ARBA" id="ARBA00022679"/>
    </source>
</evidence>
<evidence type="ECO:0000256" key="8">
    <source>
        <dbReference type="ARBA" id="ARBA00023014"/>
    </source>
</evidence>
<dbReference type="SUPFAM" id="SSF53335">
    <property type="entry name" value="S-adenosyl-L-methionine-dependent methyltransferases"/>
    <property type="match status" value="1"/>
</dbReference>
<gene>
    <name evidence="9" type="primary">rlmD</name>
    <name evidence="14" type="synonym">rumA</name>
    <name evidence="14" type="ordered locus">AXYL_03408</name>
</gene>
<dbReference type="PROSITE" id="PS01230">
    <property type="entry name" value="TRMA_1"/>
    <property type="match status" value="1"/>
</dbReference>
<feature type="binding site" evidence="9">
    <location>
        <position position="67"/>
    </location>
    <ligand>
        <name>[4Fe-4S] cluster</name>
        <dbReference type="ChEBI" id="CHEBI:49883"/>
    </ligand>
</feature>
<feature type="coiled-coil region" evidence="12">
    <location>
        <begin position="446"/>
        <end position="483"/>
    </location>
</feature>
<feature type="binding site" evidence="9 10">
    <location>
        <position position="264"/>
    </location>
    <ligand>
        <name>S-adenosyl-L-methionine</name>
        <dbReference type="ChEBI" id="CHEBI:59789"/>
    </ligand>
</feature>
<dbReference type="PATRIC" id="fig|762376.5.peg.3430"/>
<feature type="binding site" evidence="9">
    <location>
        <position position="342"/>
    </location>
    <ligand>
        <name>S-adenosyl-L-methionine</name>
        <dbReference type="ChEBI" id="CHEBI:59789"/>
    </ligand>
</feature>
<feature type="binding site" evidence="9">
    <location>
        <position position="298"/>
    </location>
    <ligand>
        <name>S-adenosyl-L-methionine</name>
        <dbReference type="ChEBI" id="CHEBI:59789"/>
    </ligand>
</feature>
<evidence type="ECO:0000313" key="14">
    <source>
        <dbReference type="EMBL" id="ADP16728.1"/>
    </source>
</evidence>
<keyword evidence="1 9" id="KW-0004">4Fe-4S</keyword>
<dbReference type="KEGG" id="axy:AXYL_03408"/>
<keyword evidence="6 9" id="KW-0479">Metal-binding</keyword>
<dbReference type="AlphaFoldDB" id="E3HI28"/>
<sequence length="497" mass="54432">MSDVLSIESLDLEARGIARRDGKVVFVEGALPGERVTTVTLRRKPSYEIARVDEVLRPSSQRVAPRCPHFGVCGGCAMQHLEPSTQVAIKQRSLEDTFWHVGKLRPARILAPLQGPTWGYRYRARLSVRVVPKKGGVLVGFHERKSSYVADMRECHVLPRHVSDLLIPLREMIGSMSAPDRMPQIEVSLGEGVTALVLRHLLPLTDGDIAILRAFAAKHNVQWWLQSKGPETVHPLEREHGETLAYTMPEFGLRMPYRPTDFTQVNHAINRAMVSRALKLLEVQTTDRVADLFCGLGNFTLPLATQGKEAVGVEGSKALTDRAFDAASRHGLGDRTSFATLNLFEVDVEWLRGLGYFDRMLIDPPREGAHAVAQALSLLEAHERPVRIVYVSCNPATLARDAAIMVHEGGYVLKSAGVINMFPHTGHVESIAVFESLDAEGIAIVRERARQRAIQAAAEAAAAEEAKAAAAAEKAAAKQAATEAYHAKVAAEAQAQD</sequence>